<dbReference type="SUPFAM" id="SSF52540">
    <property type="entry name" value="P-loop containing nucleoside triphosphate hydrolases"/>
    <property type="match status" value="1"/>
</dbReference>
<sequence>MLGESPHSYAFGSLGKKAQSNVFQAYGDAFHVDDIITTVLDLENHEIRYYKNGINLGVAFDEVQFNNGDAVFPHIATKNCKVLVNFRGGGEELPESENKALWSLPPEESDAVMVGSLDYRKGMVASRRPPPDKSNCTVIMMVGLPGAGKSTWVRQYLRDYPQEHWLLLNTDTILNAMTVNGIPRKRVHQGRWDMVMGLTAKALNRSLQMACRRRHNYIIDQTNVSREARRRKLTQFVDFQRKCVVLIPSDEELDKRLIKQSRQEGGAGQIPAEAMLELKAMFSIPCTESEPIEDVLFVEPPISRVNEAIELIKKYNEEAKPWIRKPYGRTQRPESTISDNRDIPNQWLSGRPSM</sequence>
<organism evidence="3 4">
    <name type="scientific">Ditylenchus dipsaci</name>
    <dbReference type="NCBI Taxonomy" id="166011"/>
    <lineage>
        <taxon>Eukaryota</taxon>
        <taxon>Metazoa</taxon>
        <taxon>Ecdysozoa</taxon>
        <taxon>Nematoda</taxon>
        <taxon>Chromadorea</taxon>
        <taxon>Rhabditida</taxon>
        <taxon>Tylenchina</taxon>
        <taxon>Tylenchomorpha</taxon>
        <taxon>Sphaerularioidea</taxon>
        <taxon>Anguinidae</taxon>
        <taxon>Anguininae</taxon>
        <taxon>Ditylenchus</taxon>
    </lineage>
</organism>
<dbReference type="GO" id="GO:0000380">
    <property type="term" value="P:alternative mRNA splicing, via spliceosome"/>
    <property type="evidence" value="ECO:0007669"/>
    <property type="project" value="TreeGrafter"/>
</dbReference>
<name>A0A915DLT8_9BILA</name>
<evidence type="ECO:0000313" key="4">
    <source>
        <dbReference type="WBParaSite" id="jg21430"/>
    </source>
</evidence>
<dbReference type="SUPFAM" id="SSF49899">
    <property type="entry name" value="Concanavalin A-like lectins/glucanases"/>
    <property type="match status" value="1"/>
</dbReference>
<feature type="region of interest" description="Disordered" evidence="1">
    <location>
        <begin position="326"/>
        <end position="354"/>
    </location>
</feature>
<accession>A0A915DLT8</accession>
<dbReference type="GO" id="GO:0005634">
    <property type="term" value="C:nucleus"/>
    <property type="evidence" value="ECO:0007669"/>
    <property type="project" value="TreeGrafter"/>
</dbReference>
<reference evidence="4" key="1">
    <citation type="submission" date="2022-11" db="UniProtKB">
        <authorList>
            <consortium name="WormBaseParasite"/>
        </authorList>
    </citation>
    <scope>IDENTIFICATION</scope>
</reference>
<dbReference type="InterPro" id="IPR027417">
    <property type="entry name" value="P-loop_NTPase"/>
</dbReference>
<dbReference type="InterPro" id="IPR013320">
    <property type="entry name" value="ConA-like_dom_sf"/>
</dbReference>
<evidence type="ECO:0000256" key="1">
    <source>
        <dbReference type="SAM" id="MobiDB-lite"/>
    </source>
</evidence>
<feature type="domain" description="B30.2/SPRY" evidence="2">
    <location>
        <begin position="1"/>
        <end position="93"/>
    </location>
</feature>
<dbReference type="InterPro" id="IPR001870">
    <property type="entry name" value="B30.2/SPRY"/>
</dbReference>
<dbReference type="PANTHER" id="PTHR12381:SF56">
    <property type="entry name" value="B30.2_SPRY DOMAIN-CONTAINING PROTEIN-RELATED"/>
    <property type="match status" value="1"/>
</dbReference>
<dbReference type="Gene3D" id="2.60.120.920">
    <property type="match status" value="1"/>
</dbReference>
<dbReference type="Gene3D" id="3.40.50.300">
    <property type="entry name" value="P-loop containing nucleotide triphosphate hydrolases"/>
    <property type="match status" value="1"/>
</dbReference>
<dbReference type="InterPro" id="IPR043136">
    <property type="entry name" value="B30.2/SPRY_sf"/>
</dbReference>
<dbReference type="Proteomes" id="UP000887574">
    <property type="component" value="Unplaced"/>
</dbReference>
<dbReference type="InterPro" id="IPR003877">
    <property type="entry name" value="SPRY_dom"/>
</dbReference>
<protein>
    <submittedName>
        <fullName evidence="4">B30.2/SPRY domain-containing protein</fullName>
    </submittedName>
</protein>
<dbReference type="PANTHER" id="PTHR12381">
    <property type="entry name" value="HETEROGENEOUS NUCLEAR RIBONUCLEOPROTEIN U FAMILY MEMBER"/>
    <property type="match status" value="1"/>
</dbReference>
<dbReference type="AlphaFoldDB" id="A0A915DLT8"/>
<dbReference type="PROSITE" id="PS50188">
    <property type="entry name" value="B302_SPRY"/>
    <property type="match status" value="1"/>
</dbReference>
<dbReference type="Pfam" id="PF00622">
    <property type="entry name" value="SPRY"/>
    <property type="match status" value="1"/>
</dbReference>
<proteinExistence type="predicted"/>
<dbReference type="Pfam" id="PF13671">
    <property type="entry name" value="AAA_33"/>
    <property type="match status" value="1"/>
</dbReference>
<evidence type="ECO:0000259" key="2">
    <source>
        <dbReference type="PROSITE" id="PS50188"/>
    </source>
</evidence>
<keyword evidence="3" id="KW-1185">Reference proteome</keyword>
<dbReference type="GO" id="GO:0003723">
    <property type="term" value="F:RNA binding"/>
    <property type="evidence" value="ECO:0007669"/>
    <property type="project" value="TreeGrafter"/>
</dbReference>
<dbReference type="WBParaSite" id="jg21430">
    <property type="protein sequence ID" value="jg21430"/>
    <property type="gene ID" value="jg21430"/>
</dbReference>
<evidence type="ECO:0000313" key="3">
    <source>
        <dbReference type="Proteomes" id="UP000887574"/>
    </source>
</evidence>